<dbReference type="InterPro" id="IPR010982">
    <property type="entry name" value="Lambda_DNA-bd_dom_sf"/>
</dbReference>
<accession>A0A936ZFW6</accession>
<dbReference type="InterPro" id="IPR001387">
    <property type="entry name" value="Cro/C1-type_HTH"/>
</dbReference>
<dbReference type="EMBL" id="JAEQMY010000008">
    <property type="protein sequence ID" value="MBL0403763.1"/>
    <property type="molecule type" value="Genomic_DNA"/>
</dbReference>
<dbReference type="SUPFAM" id="SSF47413">
    <property type="entry name" value="lambda repressor-like DNA-binding domains"/>
    <property type="match status" value="1"/>
</dbReference>
<dbReference type="CDD" id="cd00093">
    <property type="entry name" value="HTH_XRE"/>
    <property type="match status" value="1"/>
</dbReference>
<reference evidence="2" key="1">
    <citation type="submission" date="2021-01" db="EMBL/GenBank/DDBJ databases">
        <title>Microvirga sp.</title>
        <authorList>
            <person name="Kim M.K."/>
        </authorList>
    </citation>
    <scope>NUCLEOTIDE SEQUENCE</scope>
    <source>
        <strain evidence="2">5420S-16</strain>
    </source>
</reference>
<comment type="caution">
    <text evidence="2">The sequence shown here is derived from an EMBL/GenBank/DDBJ whole genome shotgun (WGS) entry which is preliminary data.</text>
</comment>
<gene>
    <name evidence="2" type="ORF">JKG68_07295</name>
</gene>
<protein>
    <submittedName>
        <fullName evidence="2">Helix-turn-helix transcriptional regulator</fullName>
    </submittedName>
</protein>
<dbReference type="Gene3D" id="1.10.260.40">
    <property type="entry name" value="lambda repressor-like DNA-binding domains"/>
    <property type="match status" value="1"/>
</dbReference>
<dbReference type="RefSeq" id="WP_202057480.1">
    <property type="nucleotide sequence ID" value="NZ_JAEQMY010000008.1"/>
</dbReference>
<dbReference type="GO" id="GO:0003677">
    <property type="term" value="F:DNA binding"/>
    <property type="evidence" value="ECO:0007669"/>
    <property type="project" value="InterPro"/>
</dbReference>
<dbReference type="PROSITE" id="PS50943">
    <property type="entry name" value="HTH_CROC1"/>
    <property type="match status" value="1"/>
</dbReference>
<dbReference type="AlphaFoldDB" id="A0A936ZFW6"/>
<sequence length="150" mass="17316">MIETPAQFQKWRKLHDLTQSQAAELLGLSRRSIATYESTGPVPRTVALACEAITNEPQNSGFYVRLVEEQYPKLGPNLIVLPFVLRRASTYEQVIQIRLLDEVEEWLQENTPSAQFSLRTVITPEMRRREVAVFAFESIPHAVLFKLRWC</sequence>
<dbReference type="Pfam" id="PF01381">
    <property type="entry name" value="HTH_3"/>
    <property type="match status" value="1"/>
</dbReference>
<evidence type="ECO:0000313" key="2">
    <source>
        <dbReference type="EMBL" id="MBL0403763.1"/>
    </source>
</evidence>
<evidence type="ECO:0000313" key="3">
    <source>
        <dbReference type="Proteomes" id="UP000605848"/>
    </source>
</evidence>
<name>A0A936ZFW6_9HYPH</name>
<evidence type="ECO:0000259" key="1">
    <source>
        <dbReference type="PROSITE" id="PS50943"/>
    </source>
</evidence>
<organism evidence="2 3">
    <name type="scientific">Microvirga aerilata</name>
    <dbReference type="NCBI Taxonomy" id="670292"/>
    <lineage>
        <taxon>Bacteria</taxon>
        <taxon>Pseudomonadati</taxon>
        <taxon>Pseudomonadota</taxon>
        <taxon>Alphaproteobacteria</taxon>
        <taxon>Hyphomicrobiales</taxon>
        <taxon>Methylobacteriaceae</taxon>
        <taxon>Microvirga</taxon>
    </lineage>
</organism>
<feature type="domain" description="HTH cro/C1-type" evidence="1">
    <location>
        <begin position="8"/>
        <end position="38"/>
    </location>
</feature>
<dbReference type="Proteomes" id="UP000605848">
    <property type="component" value="Unassembled WGS sequence"/>
</dbReference>
<keyword evidence="3" id="KW-1185">Reference proteome</keyword>
<proteinExistence type="predicted"/>